<proteinExistence type="predicted"/>
<evidence type="ECO:0000313" key="4">
    <source>
        <dbReference type="EMBL" id="QCO10611.1"/>
    </source>
</evidence>
<evidence type="ECO:0000313" key="3">
    <source>
        <dbReference type="EMBL" id="MDX5951869.1"/>
    </source>
</evidence>
<protein>
    <submittedName>
        <fullName evidence="3">PepSY domain-containing protein</fullName>
    </submittedName>
    <submittedName>
        <fullName evidence="4">Peptidase</fullName>
    </submittedName>
</protein>
<dbReference type="AlphaFoldDB" id="A0A0P0FCH9"/>
<feature type="chain" id="PRO_5030012873" evidence="1">
    <location>
        <begin position="28"/>
        <end position="118"/>
    </location>
</feature>
<reference evidence="3 6" key="2">
    <citation type="submission" date="2023-11" db="EMBL/GenBank/DDBJ databases">
        <title>MicrobeMod: A computational toolkit for identifying prokaryotic methylation and restriction-modification with nanopore sequencing.</title>
        <authorList>
            <person name="Crits-Christoph A."/>
            <person name="Kang S.C."/>
            <person name="Lee H."/>
            <person name="Ostrov N."/>
        </authorList>
    </citation>
    <scope>NUCLEOTIDE SEQUENCE [LARGE SCALE GENOMIC DNA]</scope>
    <source>
        <strain evidence="3 6">ATCC 29145</strain>
    </source>
</reference>
<dbReference type="Proteomes" id="UP001277471">
    <property type="component" value="Unassembled WGS sequence"/>
</dbReference>
<keyword evidence="4" id="KW-0614">Plasmid</keyword>
<dbReference type="EMBL" id="JAWXYC010000003">
    <property type="protein sequence ID" value="MDX5951869.1"/>
    <property type="molecule type" value="Genomic_DNA"/>
</dbReference>
<dbReference type="RefSeq" id="WP_035677922.1">
    <property type="nucleotide sequence ID" value="NZ_CP012915.1"/>
</dbReference>
<reference evidence="4 5" key="1">
    <citation type="submission" date="2018-09" db="EMBL/GenBank/DDBJ databases">
        <title>Whole genome based analysis of evolution and adaptive divergence in Indian and Brazilian strains of Azospirillum brasilense.</title>
        <authorList>
            <person name="Singh C."/>
            <person name="Tripathi A.K."/>
        </authorList>
    </citation>
    <scope>NUCLEOTIDE SEQUENCE [LARGE SCALE GENOMIC DNA]</scope>
    <source>
        <strain evidence="4 5">MTCC4038</strain>
        <plasmid evidence="4 5">p1</plasmid>
    </source>
</reference>
<dbReference type="Proteomes" id="UP000298774">
    <property type="component" value="Plasmid p1"/>
</dbReference>
<gene>
    <name evidence="4" type="ORF">D3868_16115</name>
    <name evidence="3" type="ORF">SIM66_11785</name>
</gene>
<accession>A0A0P0FCH9</accession>
<feature type="signal peptide" evidence="1">
    <location>
        <begin position="1"/>
        <end position="27"/>
    </location>
</feature>
<dbReference type="GeneID" id="56449284"/>
<name>A0A0P0FCH9_AZOBR</name>
<sequence length="118" mass="12767">MNAVRTALLSLILFTAALPGATLPAGADDDRDHERAREAFRSGRALPLEAIVARAQADFPGDILDVEFEDEDGQIVYEIKTITAEGRVLKLKYDAATGDLLRVRGRNGKGEGGHHGKR</sequence>
<feature type="domain" description="PepSY" evidence="2">
    <location>
        <begin position="46"/>
        <end position="103"/>
    </location>
</feature>
<dbReference type="Gene3D" id="3.10.450.40">
    <property type="match status" value="1"/>
</dbReference>
<keyword evidence="1" id="KW-0732">Signal</keyword>
<organism evidence="4 5">
    <name type="scientific">Azospirillum brasilense</name>
    <dbReference type="NCBI Taxonomy" id="192"/>
    <lineage>
        <taxon>Bacteria</taxon>
        <taxon>Pseudomonadati</taxon>
        <taxon>Pseudomonadota</taxon>
        <taxon>Alphaproteobacteria</taxon>
        <taxon>Rhodospirillales</taxon>
        <taxon>Azospirillaceae</taxon>
        <taxon>Azospirillum</taxon>
    </lineage>
</organism>
<geneLocation type="plasmid" evidence="4 5">
    <name>p1</name>
</geneLocation>
<dbReference type="InterPro" id="IPR025711">
    <property type="entry name" value="PepSY"/>
</dbReference>
<dbReference type="Pfam" id="PF03413">
    <property type="entry name" value="PepSY"/>
    <property type="match status" value="1"/>
</dbReference>
<keyword evidence="6" id="KW-1185">Reference proteome</keyword>
<evidence type="ECO:0000313" key="6">
    <source>
        <dbReference type="Proteomes" id="UP001277471"/>
    </source>
</evidence>
<dbReference type="KEGG" id="abf:AMK58_21160"/>
<evidence type="ECO:0000313" key="5">
    <source>
        <dbReference type="Proteomes" id="UP000298774"/>
    </source>
</evidence>
<dbReference type="EMBL" id="CP032340">
    <property type="protein sequence ID" value="QCO10611.1"/>
    <property type="molecule type" value="Genomic_DNA"/>
</dbReference>
<evidence type="ECO:0000256" key="1">
    <source>
        <dbReference type="SAM" id="SignalP"/>
    </source>
</evidence>
<evidence type="ECO:0000259" key="2">
    <source>
        <dbReference type="Pfam" id="PF03413"/>
    </source>
</evidence>